<evidence type="ECO:0000313" key="3">
    <source>
        <dbReference type="EMBL" id="BBO73602.1"/>
    </source>
</evidence>
<dbReference type="InterPro" id="IPR043129">
    <property type="entry name" value="ATPase_NBD"/>
</dbReference>
<dbReference type="PANTHER" id="PTHR42749">
    <property type="entry name" value="CELL SHAPE-DETERMINING PROTEIN MREB"/>
    <property type="match status" value="1"/>
</dbReference>
<keyword evidence="1" id="KW-0547">Nucleotide-binding</keyword>
<reference evidence="3 4" key="1">
    <citation type="submission" date="2019-11" db="EMBL/GenBank/DDBJ databases">
        <title>Comparative genomics of hydrocarbon-degrading Desulfosarcina strains.</title>
        <authorList>
            <person name="Watanabe M."/>
            <person name="Kojima H."/>
            <person name="Fukui M."/>
        </authorList>
    </citation>
    <scope>NUCLEOTIDE SEQUENCE [LARGE SCALE GENOMIC DNA]</scope>
    <source>
        <strain evidence="3 4">PP31</strain>
    </source>
</reference>
<organism evidence="3 4">
    <name type="scientific">Desulfosarcina widdelii</name>
    <dbReference type="NCBI Taxonomy" id="947919"/>
    <lineage>
        <taxon>Bacteria</taxon>
        <taxon>Pseudomonadati</taxon>
        <taxon>Thermodesulfobacteriota</taxon>
        <taxon>Desulfobacteria</taxon>
        <taxon>Desulfobacterales</taxon>
        <taxon>Desulfosarcinaceae</taxon>
        <taxon>Desulfosarcina</taxon>
    </lineage>
</organism>
<keyword evidence="4" id="KW-1185">Reference proteome</keyword>
<name>A0A5K7YUZ4_9BACT</name>
<dbReference type="Gene3D" id="3.30.420.40">
    <property type="match status" value="2"/>
</dbReference>
<evidence type="ECO:0000256" key="2">
    <source>
        <dbReference type="ARBA" id="ARBA00022840"/>
    </source>
</evidence>
<dbReference type="EMBL" id="AP021875">
    <property type="protein sequence ID" value="BBO73602.1"/>
    <property type="molecule type" value="Genomic_DNA"/>
</dbReference>
<evidence type="ECO:0000313" key="4">
    <source>
        <dbReference type="Proteomes" id="UP000427769"/>
    </source>
</evidence>
<dbReference type="GO" id="GO:0005524">
    <property type="term" value="F:ATP binding"/>
    <property type="evidence" value="ECO:0007669"/>
    <property type="project" value="UniProtKB-KW"/>
</dbReference>
<keyword evidence="2" id="KW-0067">ATP-binding</keyword>
<dbReference type="RefSeq" id="WP_231715675.1">
    <property type="nucleotide sequence ID" value="NZ_AP021875.1"/>
</dbReference>
<accession>A0A5K7YUZ4</accession>
<dbReference type="CDD" id="cd10170">
    <property type="entry name" value="ASKHA_NBD_HSP70"/>
    <property type="match status" value="1"/>
</dbReference>
<dbReference type="InterPro" id="IPR021030">
    <property type="entry name" value="DUF3731"/>
</dbReference>
<dbReference type="Pfam" id="PF00012">
    <property type="entry name" value="HSP70"/>
    <property type="match status" value="1"/>
</dbReference>
<dbReference type="AlphaFoldDB" id="A0A5K7YUZ4"/>
<sequence>MISDRRYVVGIDLGTTNNSVACVDLAPGENKTCKIKTFPIHQLVGPGEFAPLSVLPSFLYIPGEYDIAKQDMAAPWTVDQRSRDDRNFAGAFARDHGAAVPLRLVSSAKSWLCNKDVDTRARILPWGAGEDVFKVSPVHASAAYLKHIRKAWNVSMGDEEENYLEKQMVILTVPASFDEVARDLTLQAARSAGLGDVILLEEPLAAFYSWLIEHEKNWPDHVAANQLILVCDVGGGTTDFTLIALREVDGSPRFERIAVGDHLILGGDNMDLSIAGSVARKLGKTPKAMGRNDWKALCHQCRQIKEHVLEGSADSGRITIMGAGSGLIAGTMTARIDRSMVESIVLDRFFPLSGTCAQTELPTGDASWGLPYEADTAITGHLIRFLDRHREDVRAAIGRDRTAPDLILFNGGALKAPILRSRIQQAVKHHFSLDTAPRSLDNREMDLAVSLGAAYYGTVKSGAGVRVGSGSPRSYYVGVGDDANGSGERSRQAVCLVERGLEEGSSIALPDRPLKVLANQPVSIDLFSSSYRSGDRSGDLVEVDDTLTALPALNTVIQFGSKGIRTEIPVNLEASYTEVGTLEIWCQSLNSPHRWQLRFQLRGDKKPIEVTEHNVFEASLVQSARETIREAFTSPPGQTRLPRLMSDIAGVLDRPREKWPLSLLRTLADTLLEHESARKKSIEAESRWMNLLGFCLRPGIGEGLDPHRVKTLWKQYKKGPVHATAPQVRLEWWILWRRLAAGLTAGQQRQVYQDIGSFLVPKKKSRFSRQELTEMWMAMANMERLLVKDKIVLGRQLIQAFHTRKPQPQLQWALSRIGSRDPLYGSIDRVIPPSEIGRWVEKLLSMSWKNPKPTVEMLSQLCRKTGDPLREIDDETRDRVVGWIASAGDFPEALARIKTQSIREQQEKNTVFGESLPAGLVLDNSPSV</sequence>
<dbReference type="GO" id="GO:0140662">
    <property type="term" value="F:ATP-dependent protein folding chaperone"/>
    <property type="evidence" value="ECO:0007669"/>
    <property type="project" value="InterPro"/>
</dbReference>
<proteinExistence type="predicted"/>
<dbReference type="Proteomes" id="UP000427769">
    <property type="component" value="Chromosome"/>
</dbReference>
<dbReference type="SUPFAM" id="SSF53067">
    <property type="entry name" value="Actin-like ATPase domain"/>
    <property type="match status" value="2"/>
</dbReference>
<dbReference type="InterPro" id="IPR013126">
    <property type="entry name" value="Hsp_70_fam"/>
</dbReference>
<dbReference type="PANTHER" id="PTHR42749:SF1">
    <property type="entry name" value="CELL SHAPE-DETERMINING PROTEIN MREB"/>
    <property type="match status" value="1"/>
</dbReference>
<dbReference type="PRINTS" id="PR00301">
    <property type="entry name" value="HEATSHOCK70"/>
</dbReference>
<dbReference type="KEGG" id="dwd:DSCW_10190"/>
<dbReference type="Pfam" id="PF12531">
    <property type="entry name" value="DUF3731"/>
    <property type="match status" value="1"/>
</dbReference>
<gene>
    <name evidence="3" type="ORF">DSCW_10190</name>
</gene>
<protein>
    <submittedName>
        <fullName evidence="3">Heat-shock protein</fullName>
    </submittedName>
</protein>
<evidence type="ECO:0000256" key="1">
    <source>
        <dbReference type="ARBA" id="ARBA00022741"/>
    </source>
</evidence>